<dbReference type="AlphaFoldDB" id="A0A374PH52"/>
<gene>
    <name evidence="3" type="ORF">DXD79_04310</name>
</gene>
<dbReference type="InterPro" id="IPR000086">
    <property type="entry name" value="NUDIX_hydrolase_dom"/>
</dbReference>
<comment type="caution">
    <text evidence="3">The sequence shown here is derived from an EMBL/GenBank/DDBJ whole genome shotgun (WGS) entry which is preliminary data.</text>
</comment>
<reference evidence="3 4" key="1">
    <citation type="submission" date="2018-08" db="EMBL/GenBank/DDBJ databases">
        <title>A genome reference for cultivated species of the human gut microbiota.</title>
        <authorList>
            <person name="Zou Y."/>
            <person name="Xue W."/>
            <person name="Luo G."/>
        </authorList>
    </citation>
    <scope>NUCLEOTIDE SEQUENCE [LARGE SCALE GENOMIC DNA]</scope>
    <source>
        <strain evidence="3 4">TM09-12</strain>
    </source>
</reference>
<evidence type="ECO:0000313" key="4">
    <source>
        <dbReference type="Proteomes" id="UP000263014"/>
    </source>
</evidence>
<feature type="domain" description="Nudix hydrolase" evidence="2">
    <location>
        <begin position="55"/>
        <end position="196"/>
    </location>
</feature>
<dbReference type="PANTHER" id="PTHR43736:SF1">
    <property type="entry name" value="DIHYDRONEOPTERIN TRIPHOSPHATE DIPHOSPHATASE"/>
    <property type="match status" value="1"/>
</dbReference>
<dbReference type="PANTHER" id="PTHR43736">
    <property type="entry name" value="ADP-RIBOSE PYROPHOSPHATASE"/>
    <property type="match status" value="1"/>
</dbReference>
<dbReference type="InterPro" id="IPR015797">
    <property type="entry name" value="NUDIX_hydrolase-like_dom_sf"/>
</dbReference>
<protein>
    <submittedName>
        <fullName evidence="3">NUDIX domain-containing protein</fullName>
    </submittedName>
</protein>
<accession>A0A374PH52</accession>
<comment type="similarity">
    <text evidence="1">Belongs to the Nudix hydrolase family.</text>
</comment>
<evidence type="ECO:0000259" key="2">
    <source>
        <dbReference type="PROSITE" id="PS51462"/>
    </source>
</evidence>
<name>A0A374PH52_9FIRM</name>
<sequence>MTGKFKKWWMEEKKMDLREALMGYIPYNEQEEKDREQILKFLERGDLVYTRESKDVHMTASAWVTNRERSKILMAYHNIYDSWAWLGGHADGEKNLLLVAQKEVMEESGLRSVSPVTEDIFSIEILTVSGHIKNGSYVSSHLHLNITYLLEADEEANLHEKEDENSDVRWFLTEDGINASKEPWMQTWVYRKLAEKMNCYILTEN</sequence>
<evidence type="ECO:0000313" key="3">
    <source>
        <dbReference type="EMBL" id="RGJ08612.1"/>
    </source>
</evidence>
<dbReference type="PROSITE" id="PS51462">
    <property type="entry name" value="NUDIX"/>
    <property type="match status" value="1"/>
</dbReference>
<organism evidence="3 4">
    <name type="scientific">Hungatella hathewayi</name>
    <dbReference type="NCBI Taxonomy" id="154046"/>
    <lineage>
        <taxon>Bacteria</taxon>
        <taxon>Bacillati</taxon>
        <taxon>Bacillota</taxon>
        <taxon>Clostridia</taxon>
        <taxon>Lachnospirales</taxon>
        <taxon>Lachnospiraceae</taxon>
        <taxon>Hungatella</taxon>
    </lineage>
</organism>
<dbReference type="Pfam" id="PF00293">
    <property type="entry name" value="NUDIX"/>
    <property type="match status" value="1"/>
</dbReference>
<proteinExistence type="inferred from homology"/>
<dbReference type="CDD" id="cd03674">
    <property type="entry name" value="NUDIX_Hydrolase"/>
    <property type="match status" value="1"/>
</dbReference>
<dbReference type="Gene3D" id="3.90.79.10">
    <property type="entry name" value="Nucleoside Triphosphate Pyrophosphohydrolase"/>
    <property type="match status" value="1"/>
</dbReference>
<dbReference type="Proteomes" id="UP000263014">
    <property type="component" value="Unassembled WGS sequence"/>
</dbReference>
<dbReference type="EMBL" id="QSON01000001">
    <property type="protein sequence ID" value="RGJ08612.1"/>
    <property type="molecule type" value="Genomic_DNA"/>
</dbReference>
<evidence type="ECO:0000256" key="1">
    <source>
        <dbReference type="ARBA" id="ARBA00005582"/>
    </source>
</evidence>
<dbReference type="SUPFAM" id="SSF55811">
    <property type="entry name" value="Nudix"/>
    <property type="match status" value="1"/>
</dbReference>